<dbReference type="HOGENOM" id="CLU_1518086_0_0_1"/>
<organism evidence="6 7">
    <name type="scientific">Kazachstania africana (strain ATCC 22294 / BCRC 22015 / CBS 2517 / CECT 1963 / NBRC 1671 / NRRL Y-8276)</name>
    <name type="common">Yeast</name>
    <name type="synonym">Kluyveromyces africanus</name>
    <dbReference type="NCBI Taxonomy" id="1071382"/>
    <lineage>
        <taxon>Eukaryota</taxon>
        <taxon>Fungi</taxon>
        <taxon>Dikarya</taxon>
        <taxon>Ascomycota</taxon>
        <taxon>Saccharomycotina</taxon>
        <taxon>Saccharomycetes</taxon>
        <taxon>Saccharomycetales</taxon>
        <taxon>Saccharomycetaceae</taxon>
        <taxon>Kazachstania</taxon>
    </lineage>
</organism>
<dbReference type="Proteomes" id="UP000005220">
    <property type="component" value="Chromosome 7"/>
</dbReference>
<evidence type="ECO:0000256" key="1">
    <source>
        <dbReference type="ARBA" id="ARBA00023125"/>
    </source>
</evidence>
<keyword evidence="2 4" id="KW-0371">Homeobox</keyword>
<dbReference type="RefSeq" id="XP_003958532.1">
    <property type="nucleotide sequence ID" value="XM_003958483.1"/>
</dbReference>
<dbReference type="PROSITE" id="PS50071">
    <property type="entry name" value="HOMEOBOX_2"/>
    <property type="match status" value="1"/>
</dbReference>
<evidence type="ECO:0000256" key="4">
    <source>
        <dbReference type="PROSITE-ProRule" id="PRU00108"/>
    </source>
</evidence>
<gene>
    <name evidence="6" type="primary">KAFR0G03650</name>
    <name evidence="6" type="ORF">KAFR_0G03650</name>
</gene>
<evidence type="ECO:0000313" key="6">
    <source>
        <dbReference type="EMBL" id="CCF59397.1"/>
    </source>
</evidence>
<keyword evidence="7" id="KW-1185">Reference proteome</keyword>
<evidence type="ECO:0000256" key="3">
    <source>
        <dbReference type="ARBA" id="ARBA00023242"/>
    </source>
</evidence>
<keyword evidence="1 4" id="KW-0238">DNA-binding</keyword>
<dbReference type="GeneID" id="13887376"/>
<dbReference type="CDD" id="cd00086">
    <property type="entry name" value="homeodomain"/>
    <property type="match status" value="1"/>
</dbReference>
<dbReference type="PANTHER" id="PTHR11850">
    <property type="entry name" value="HOMEOBOX PROTEIN TRANSCRIPTION FACTORS"/>
    <property type="match status" value="1"/>
</dbReference>
<evidence type="ECO:0000256" key="2">
    <source>
        <dbReference type="ARBA" id="ARBA00023155"/>
    </source>
</evidence>
<dbReference type="GO" id="GO:0000978">
    <property type="term" value="F:RNA polymerase II cis-regulatory region sequence-specific DNA binding"/>
    <property type="evidence" value="ECO:0007669"/>
    <property type="project" value="EnsemblFungi"/>
</dbReference>
<dbReference type="KEGG" id="kaf:KAFR_0G03650"/>
<feature type="DNA-binding region" description="Homeobox" evidence="4">
    <location>
        <begin position="69"/>
        <end position="131"/>
    </location>
</feature>
<keyword evidence="3 4" id="KW-0539">Nucleus</keyword>
<name>H2AYE7_KAZAF</name>
<dbReference type="OrthoDB" id="10056939at2759"/>
<dbReference type="FunCoup" id="H2AYE7">
    <property type="interactions" value="931"/>
</dbReference>
<evidence type="ECO:0000259" key="5">
    <source>
        <dbReference type="PROSITE" id="PS50071"/>
    </source>
</evidence>
<protein>
    <recommendedName>
        <fullName evidence="5">Homeobox domain-containing protein</fullName>
    </recommendedName>
</protein>
<dbReference type="InParanoid" id="H2AYE7"/>
<dbReference type="Pfam" id="PF05920">
    <property type="entry name" value="Homeobox_KN"/>
    <property type="match status" value="1"/>
</dbReference>
<dbReference type="GO" id="GO:0000122">
    <property type="term" value="P:negative regulation of transcription by RNA polymerase II"/>
    <property type="evidence" value="ECO:0007669"/>
    <property type="project" value="EnsemblFungi"/>
</dbReference>
<proteinExistence type="predicted"/>
<dbReference type="GO" id="GO:0061629">
    <property type="term" value="F:RNA polymerase II-specific DNA-binding transcription factor binding"/>
    <property type="evidence" value="ECO:0007669"/>
    <property type="project" value="EnsemblFungi"/>
</dbReference>
<dbReference type="eggNOG" id="KOG0773">
    <property type="taxonomic scope" value="Eukaryota"/>
</dbReference>
<dbReference type="GO" id="GO:0005634">
    <property type="term" value="C:nucleus"/>
    <property type="evidence" value="ECO:0007669"/>
    <property type="project" value="UniProtKB-SubCell"/>
</dbReference>
<feature type="domain" description="Homeobox" evidence="5">
    <location>
        <begin position="67"/>
        <end position="130"/>
    </location>
</feature>
<dbReference type="InterPro" id="IPR001356">
    <property type="entry name" value="HD"/>
</dbReference>
<dbReference type="GO" id="GO:2000879">
    <property type="term" value="P:negative regulation of dipeptide transport"/>
    <property type="evidence" value="ECO:0007669"/>
    <property type="project" value="EnsemblFungi"/>
</dbReference>
<dbReference type="InterPro" id="IPR050224">
    <property type="entry name" value="TALE_homeobox"/>
</dbReference>
<dbReference type="AlphaFoldDB" id="H2AYE7"/>
<dbReference type="STRING" id="1071382.H2AYE7"/>
<sequence length="177" mass="20317">MNSNNSNTNQYTLPSIKNLLNAVCTNIPTDDTTVHLHQRSDIPKADNRNTIEALLNESSPISNSMDSKSRQSRSNLPKETIQILNAWLLNHLHNPYPTSQEKRDLLIKTGLTKIQLSNWFINVRRRKIFNGYYDLAKRCNTSNIGERDGSLPLTRRKKLSDRLSELKNLSKQEDDLT</sequence>
<dbReference type="InterPro" id="IPR009057">
    <property type="entry name" value="Homeodomain-like_sf"/>
</dbReference>
<dbReference type="InterPro" id="IPR008422">
    <property type="entry name" value="KN_HD"/>
</dbReference>
<dbReference type="SMART" id="SM00389">
    <property type="entry name" value="HOX"/>
    <property type="match status" value="1"/>
</dbReference>
<dbReference type="SUPFAM" id="SSF46689">
    <property type="entry name" value="Homeodomain-like"/>
    <property type="match status" value="1"/>
</dbReference>
<evidence type="ECO:0000313" key="7">
    <source>
        <dbReference type="Proteomes" id="UP000005220"/>
    </source>
</evidence>
<accession>H2AYE7</accession>
<reference evidence="6 7" key="1">
    <citation type="journal article" date="2011" name="Proc. Natl. Acad. Sci. U.S.A.">
        <title>Evolutionary erosion of yeast sex chromosomes by mating-type switching accidents.</title>
        <authorList>
            <person name="Gordon J.L."/>
            <person name="Armisen D."/>
            <person name="Proux-Wera E."/>
            <person name="Oheigeartaigh S.S."/>
            <person name="Byrne K.P."/>
            <person name="Wolfe K.H."/>
        </authorList>
    </citation>
    <scope>NUCLEOTIDE SEQUENCE [LARGE SCALE GENOMIC DNA]</scope>
    <source>
        <strain evidence="7">ATCC 22294 / BCRC 22015 / CBS 2517 / CECT 1963 / NBRC 1671 / NRRL Y-8276</strain>
    </source>
</reference>
<comment type="subcellular location">
    <subcellularLocation>
        <location evidence="4">Nucleus</location>
    </subcellularLocation>
</comment>
<dbReference type="EMBL" id="HE650827">
    <property type="protein sequence ID" value="CCF59397.1"/>
    <property type="molecule type" value="Genomic_DNA"/>
</dbReference>
<dbReference type="Gene3D" id="1.10.10.60">
    <property type="entry name" value="Homeodomain-like"/>
    <property type="match status" value="1"/>
</dbReference>